<dbReference type="Proteomes" id="UP000254072">
    <property type="component" value="Unassembled WGS sequence"/>
</dbReference>
<reference evidence="1 2" key="1">
    <citation type="submission" date="2018-06" db="EMBL/GenBank/DDBJ databases">
        <authorList>
            <consortium name="Pathogen Informatics"/>
            <person name="Doyle S."/>
        </authorList>
    </citation>
    <scope>NUCLEOTIDE SEQUENCE [LARGE SCALE GENOMIC DNA]</scope>
    <source>
        <strain evidence="1 2">NCTC11157</strain>
    </source>
</reference>
<dbReference type="EMBL" id="UGTL01000001">
    <property type="protein sequence ID" value="SUB85040.1"/>
    <property type="molecule type" value="Genomic_DNA"/>
</dbReference>
<name>A0A379DY01_9BACT</name>
<sequence length="61" mass="6989">MTYTPQNTLFFDLHSIDSKRKIGEILTNLYLSVNQSLINQVSKPIVLPFKTIGFDVQNSLF</sequence>
<evidence type="ECO:0000313" key="1">
    <source>
        <dbReference type="EMBL" id="SUB85040.1"/>
    </source>
</evidence>
<dbReference type="AlphaFoldDB" id="A0A379DY01"/>
<proteinExistence type="predicted"/>
<gene>
    <name evidence="1" type="ORF">NCTC11157_00759</name>
</gene>
<evidence type="ECO:0000313" key="2">
    <source>
        <dbReference type="Proteomes" id="UP000254072"/>
    </source>
</evidence>
<organism evidence="1 2">
    <name type="scientific">Prevotella disiens</name>
    <dbReference type="NCBI Taxonomy" id="28130"/>
    <lineage>
        <taxon>Bacteria</taxon>
        <taxon>Pseudomonadati</taxon>
        <taxon>Bacteroidota</taxon>
        <taxon>Bacteroidia</taxon>
        <taxon>Bacteroidales</taxon>
        <taxon>Prevotellaceae</taxon>
        <taxon>Prevotella</taxon>
    </lineage>
</organism>
<accession>A0A379DY01</accession>
<protein>
    <submittedName>
        <fullName evidence="1">Uncharacterized protein</fullName>
    </submittedName>
</protein>